<sequence length="62" mass="6830">MTAEDVRDLVDEMRQAFPGWTVVEVGGRWYAARGPLNGLQLPADALEADSPAALYLQLEAKR</sequence>
<name>A0ABS3RJL5_9ACTN</name>
<comment type="caution">
    <text evidence="1">The sequence shown here is derived from an EMBL/GenBank/DDBJ whole genome shotgun (WGS) entry which is preliminary data.</text>
</comment>
<dbReference type="RefSeq" id="WP_208236577.1">
    <property type="nucleotide sequence ID" value="NZ_JAGEPF010000002.1"/>
</dbReference>
<keyword evidence="2" id="KW-1185">Reference proteome</keyword>
<evidence type="ECO:0000313" key="2">
    <source>
        <dbReference type="Proteomes" id="UP000680206"/>
    </source>
</evidence>
<evidence type="ECO:0000313" key="1">
    <source>
        <dbReference type="EMBL" id="MBO2456548.1"/>
    </source>
</evidence>
<accession>A0ABS3RJL5</accession>
<dbReference type="EMBL" id="JAGEPF010000002">
    <property type="protein sequence ID" value="MBO2456548.1"/>
    <property type="molecule type" value="Genomic_DNA"/>
</dbReference>
<proteinExistence type="predicted"/>
<dbReference type="Proteomes" id="UP000680206">
    <property type="component" value="Unassembled WGS sequence"/>
</dbReference>
<protein>
    <submittedName>
        <fullName evidence="1">Uncharacterized protein</fullName>
    </submittedName>
</protein>
<gene>
    <name evidence="1" type="ORF">J4709_02950</name>
</gene>
<reference evidence="1 2" key="1">
    <citation type="submission" date="2021-03" db="EMBL/GenBank/DDBJ databases">
        <title>Actinomadura violae sp. nov., isolated from lichen in Thailand.</title>
        <authorList>
            <person name="Kanchanasin P."/>
            <person name="Saeng-In P."/>
            <person name="Phongsopitanun W."/>
            <person name="Yuki M."/>
            <person name="Kudo T."/>
            <person name="Ohkuma M."/>
            <person name="Tanasupawat S."/>
        </authorList>
    </citation>
    <scope>NUCLEOTIDE SEQUENCE [LARGE SCALE GENOMIC DNA]</scope>
    <source>
        <strain evidence="1 2">LCR2-06</strain>
    </source>
</reference>
<organism evidence="1 2">
    <name type="scientific">Actinomadura violacea</name>
    <dbReference type="NCBI Taxonomy" id="2819934"/>
    <lineage>
        <taxon>Bacteria</taxon>
        <taxon>Bacillati</taxon>
        <taxon>Actinomycetota</taxon>
        <taxon>Actinomycetes</taxon>
        <taxon>Streptosporangiales</taxon>
        <taxon>Thermomonosporaceae</taxon>
        <taxon>Actinomadura</taxon>
    </lineage>
</organism>